<keyword evidence="1" id="KW-0472">Membrane</keyword>
<proteinExistence type="predicted"/>
<feature type="transmembrane region" description="Helical" evidence="1">
    <location>
        <begin position="37"/>
        <end position="58"/>
    </location>
</feature>
<dbReference type="EMBL" id="JACHHB010000005">
    <property type="protein sequence ID" value="MBB5173299.1"/>
    <property type="molecule type" value="Genomic_DNA"/>
</dbReference>
<evidence type="ECO:0000313" key="2">
    <source>
        <dbReference type="EMBL" id="MBB5173299.1"/>
    </source>
</evidence>
<evidence type="ECO:0000313" key="3">
    <source>
        <dbReference type="Proteomes" id="UP000551878"/>
    </source>
</evidence>
<keyword evidence="1" id="KW-1133">Transmembrane helix</keyword>
<feature type="transmembrane region" description="Helical" evidence="1">
    <location>
        <begin position="6"/>
        <end position="25"/>
    </location>
</feature>
<comment type="caution">
    <text evidence="2">The sequence shown here is derived from an EMBL/GenBank/DDBJ whole genome shotgun (WGS) entry which is preliminary data.</text>
</comment>
<sequence length="236" mass="27599">MRLFFVSTFIFTVLFLILAVIFKILSKSSFFQYRKRAQSILIMYASVLFIAVITFYMIPENKDEAHNDVSEDELREIEQTSLEFMENKRKGTLDEIEGVFANERSTFTFDQEKLAITTSRQPDQHTSLQVYFEYAEIDKIEVTHYMTPMVIGGKDMTKEREAPDMSLQQDELVFVESNELTLEEKSFMKEFPITQFTEEERFGHRGPSIRGKEAVYVQIPKEINVTRTSGQVEMIQ</sequence>
<dbReference type="RefSeq" id="WP_184663748.1">
    <property type="nucleotide sequence ID" value="NZ_JACHHB010000005.1"/>
</dbReference>
<organism evidence="2 3">
    <name type="scientific">Texcoconibacillus texcoconensis</name>
    <dbReference type="NCBI Taxonomy" id="1095777"/>
    <lineage>
        <taxon>Bacteria</taxon>
        <taxon>Bacillati</taxon>
        <taxon>Bacillota</taxon>
        <taxon>Bacilli</taxon>
        <taxon>Bacillales</taxon>
        <taxon>Bacillaceae</taxon>
        <taxon>Texcoconibacillus</taxon>
    </lineage>
</organism>
<reference evidence="2 3" key="1">
    <citation type="submission" date="2020-08" db="EMBL/GenBank/DDBJ databases">
        <title>Genomic Encyclopedia of Type Strains, Phase IV (KMG-IV): sequencing the most valuable type-strain genomes for metagenomic binning, comparative biology and taxonomic classification.</title>
        <authorList>
            <person name="Goeker M."/>
        </authorList>
    </citation>
    <scope>NUCLEOTIDE SEQUENCE [LARGE SCALE GENOMIC DNA]</scope>
    <source>
        <strain evidence="2 3">DSM 24696</strain>
    </source>
</reference>
<gene>
    <name evidence="2" type="ORF">HNQ41_001468</name>
</gene>
<accession>A0A840QPL5</accession>
<protein>
    <submittedName>
        <fullName evidence="2">Uncharacterized protein</fullName>
    </submittedName>
</protein>
<dbReference type="AlphaFoldDB" id="A0A840QPL5"/>
<keyword evidence="1" id="KW-0812">Transmembrane</keyword>
<name>A0A840QPL5_9BACI</name>
<evidence type="ECO:0000256" key="1">
    <source>
        <dbReference type="SAM" id="Phobius"/>
    </source>
</evidence>
<dbReference type="Proteomes" id="UP000551878">
    <property type="component" value="Unassembled WGS sequence"/>
</dbReference>
<keyword evidence="3" id="KW-1185">Reference proteome</keyword>